<sequence length="71" mass="7817">MQRGYAQKNREGLRRGWASSMAMHPGAGASSASSAPCNDEYDDFHWDDAAEAELQAIEAAYASSKRRRLPD</sequence>
<proteinExistence type="predicted"/>
<protein>
    <submittedName>
        <fullName evidence="2">Uncharacterized protein</fullName>
    </submittedName>
</protein>
<keyword evidence="3" id="KW-1185">Reference proteome</keyword>
<gene>
    <name evidence="2" type="ORF">HU200_065413</name>
</gene>
<feature type="compositionally biased region" description="Low complexity" evidence="1">
    <location>
        <begin position="18"/>
        <end position="36"/>
    </location>
</feature>
<organism evidence="2 3">
    <name type="scientific">Digitaria exilis</name>
    <dbReference type="NCBI Taxonomy" id="1010633"/>
    <lineage>
        <taxon>Eukaryota</taxon>
        <taxon>Viridiplantae</taxon>
        <taxon>Streptophyta</taxon>
        <taxon>Embryophyta</taxon>
        <taxon>Tracheophyta</taxon>
        <taxon>Spermatophyta</taxon>
        <taxon>Magnoliopsida</taxon>
        <taxon>Liliopsida</taxon>
        <taxon>Poales</taxon>
        <taxon>Poaceae</taxon>
        <taxon>PACMAD clade</taxon>
        <taxon>Panicoideae</taxon>
        <taxon>Panicodae</taxon>
        <taxon>Paniceae</taxon>
        <taxon>Anthephorinae</taxon>
        <taxon>Digitaria</taxon>
    </lineage>
</organism>
<reference evidence="2" key="1">
    <citation type="submission" date="2020-07" db="EMBL/GenBank/DDBJ databases">
        <title>Genome sequence and genetic diversity analysis of an under-domesticated orphan crop, white fonio (Digitaria exilis).</title>
        <authorList>
            <person name="Bennetzen J.L."/>
            <person name="Chen S."/>
            <person name="Ma X."/>
            <person name="Wang X."/>
            <person name="Yssel A.E.J."/>
            <person name="Chaluvadi S.R."/>
            <person name="Johnson M."/>
            <person name="Gangashetty P."/>
            <person name="Hamidou F."/>
            <person name="Sanogo M.D."/>
            <person name="Zwaenepoel A."/>
            <person name="Wallace J."/>
            <person name="Van De Peer Y."/>
            <person name="Van Deynze A."/>
        </authorList>
    </citation>
    <scope>NUCLEOTIDE SEQUENCE</scope>
    <source>
        <tissue evidence="2">Leaves</tissue>
    </source>
</reference>
<evidence type="ECO:0000256" key="1">
    <source>
        <dbReference type="SAM" id="MobiDB-lite"/>
    </source>
</evidence>
<evidence type="ECO:0000313" key="2">
    <source>
        <dbReference type="EMBL" id="KAF8647267.1"/>
    </source>
</evidence>
<name>A0A834ZY92_9POAL</name>
<dbReference type="AlphaFoldDB" id="A0A834ZY92"/>
<evidence type="ECO:0000313" key="3">
    <source>
        <dbReference type="Proteomes" id="UP000636709"/>
    </source>
</evidence>
<feature type="region of interest" description="Disordered" evidence="1">
    <location>
        <begin position="1"/>
        <end position="42"/>
    </location>
</feature>
<accession>A0A834ZY92</accession>
<dbReference type="EMBL" id="JACEFO010002865">
    <property type="protein sequence ID" value="KAF8647267.1"/>
    <property type="molecule type" value="Genomic_DNA"/>
</dbReference>
<comment type="caution">
    <text evidence="2">The sequence shown here is derived from an EMBL/GenBank/DDBJ whole genome shotgun (WGS) entry which is preliminary data.</text>
</comment>
<dbReference type="Proteomes" id="UP000636709">
    <property type="component" value="Unassembled WGS sequence"/>
</dbReference>